<dbReference type="eggNOG" id="COG0415">
    <property type="taxonomic scope" value="Bacteria"/>
</dbReference>
<dbReference type="GO" id="GO:0003677">
    <property type="term" value="F:DNA binding"/>
    <property type="evidence" value="ECO:0007669"/>
    <property type="project" value="TreeGrafter"/>
</dbReference>
<feature type="binding site" evidence="4">
    <location>
        <position position="218"/>
    </location>
    <ligand>
        <name>FAD</name>
        <dbReference type="ChEBI" id="CHEBI:57692"/>
    </ligand>
</feature>
<comment type="cofactor">
    <cofactor evidence="1">
        <name>(6R)-5,10-methylene-5,6,7,8-tetrahydrofolate</name>
        <dbReference type="ChEBI" id="CHEBI:15636"/>
    </cofactor>
</comment>
<keyword evidence="3 4" id="KW-0274">FAD</keyword>
<comment type="caution">
    <text evidence="8">The sequence shown here is derived from an EMBL/GenBank/DDBJ whole genome shotgun (WGS) entry which is preliminary data.</text>
</comment>
<dbReference type="PROSITE" id="PS51645">
    <property type="entry name" value="PHR_CRY_ALPHA_BETA"/>
    <property type="match status" value="1"/>
</dbReference>
<dbReference type="InterPro" id="IPR014729">
    <property type="entry name" value="Rossmann-like_a/b/a_fold"/>
</dbReference>
<comment type="similarity">
    <text evidence="5">Belongs to the DNA photolyase family.</text>
</comment>
<feature type="domain" description="Photolyase/cryptochrome alpha/beta" evidence="7">
    <location>
        <begin position="9"/>
        <end position="139"/>
    </location>
</feature>
<dbReference type="GO" id="GO:0003904">
    <property type="term" value="F:deoxyribodipyrimidine photo-lyase activity"/>
    <property type="evidence" value="ECO:0007669"/>
    <property type="project" value="TreeGrafter"/>
</dbReference>
<keyword evidence="9" id="KW-1185">Reference proteome</keyword>
<evidence type="ECO:0000256" key="2">
    <source>
        <dbReference type="ARBA" id="ARBA00022630"/>
    </source>
</evidence>
<comment type="cofactor">
    <cofactor evidence="4">
        <name>FAD</name>
        <dbReference type="ChEBI" id="CHEBI:57692"/>
    </cofactor>
    <text evidence="4">Binds 1 FAD per subunit.</text>
</comment>
<dbReference type="InterPro" id="IPR036134">
    <property type="entry name" value="Crypto/Photolyase_FAD-like_sf"/>
</dbReference>
<accession>A0A062UEI1</accession>
<dbReference type="SUPFAM" id="SSF48173">
    <property type="entry name" value="Cryptochrome/photolyase FAD-binding domain"/>
    <property type="match status" value="1"/>
</dbReference>
<dbReference type="STRING" id="1280947.HY30_06160"/>
<dbReference type="Pfam" id="PF00875">
    <property type="entry name" value="DNA_photolyase"/>
    <property type="match status" value="1"/>
</dbReference>
<name>A0A062UEI1_9PROT</name>
<dbReference type="Gene3D" id="1.10.579.10">
    <property type="entry name" value="DNA Cyclobutane Dipyrimidine Photolyase, subunit A, domain 3"/>
    <property type="match status" value="1"/>
</dbReference>
<sequence>MFYICSMSNVHVVWFKRDLRVHDHAPLLAAVASGAPVMPLYIFEPAFWSLPEHSGRQFDFMMESLRSLDEALKVRGSALCIRVGEAVQVFAELHKHHGLAAIHAHEEIGLQWSYDRDRAVQRWALKAGIALREQPQHGIMCRHPGSADGWARQWEAWMLAPRAKAPDEIRPAGVPAGEWPAGDDFRLKPDACPGRQPGGRAEGVELLRSFIASRGRRYRTAMDSPQSAEGACSRLSPHFTFGTVSIREAYQGAMRARAELERDGDSTFAASLDTFLSRLQWHCHFLQKLSDQTTINSRNLHVAPDGLRDRVSDGDPRLEAWISGRTGFPFLDACMRSLNDTGWLNHRMRAMVMAFAAQHLWMDWQQPAARLAALFTDFEAGIHYPQAQKQAGVRGTGIPRIFNPVKQSLDHDRDGDFIRRWVPELSGLSAAHIHAPWDAPKAELARAGIVLGQTYPMRIVDHMAAAREARDRIYAGQGGPVQKERTTPVRAEWVADRSPSSSRRERPQASPPKQLAFDLQLPEAVQPQASPHA</sequence>
<dbReference type="PRINTS" id="PR00147">
    <property type="entry name" value="DNAPHOTLYASE"/>
</dbReference>
<protein>
    <recommendedName>
        <fullName evidence="7">Photolyase/cryptochrome alpha/beta domain-containing protein</fullName>
    </recommendedName>
</protein>
<dbReference type="RefSeq" id="WP_051615456.1">
    <property type="nucleotide sequence ID" value="NZ_AWFG01000041.1"/>
</dbReference>
<evidence type="ECO:0000259" key="7">
    <source>
        <dbReference type="PROSITE" id="PS51645"/>
    </source>
</evidence>
<proteinExistence type="inferred from homology"/>
<evidence type="ECO:0000256" key="5">
    <source>
        <dbReference type="RuleBase" id="RU004182"/>
    </source>
</evidence>
<evidence type="ECO:0000313" key="8">
    <source>
        <dbReference type="EMBL" id="KCZ56697.1"/>
    </source>
</evidence>
<dbReference type="SUPFAM" id="SSF52425">
    <property type="entry name" value="Cryptochrome/photolyase, N-terminal domain"/>
    <property type="match status" value="1"/>
</dbReference>
<dbReference type="Pfam" id="PF03441">
    <property type="entry name" value="FAD_binding_7"/>
    <property type="match status" value="1"/>
</dbReference>
<dbReference type="Proteomes" id="UP000027190">
    <property type="component" value="Unassembled WGS sequence"/>
</dbReference>
<dbReference type="GO" id="GO:0009416">
    <property type="term" value="P:response to light stimulus"/>
    <property type="evidence" value="ECO:0007669"/>
    <property type="project" value="TreeGrafter"/>
</dbReference>
<dbReference type="Gene3D" id="1.25.40.80">
    <property type="match status" value="1"/>
</dbReference>
<dbReference type="InterPro" id="IPR036155">
    <property type="entry name" value="Crypto/Photolyase_N_sf"/>
</dbReference>
<dbReference type="PATRIC" id="fig|1280947.3.peg.2588"/>
<evidence type="ECO:0000256" key="1">
    <source>
        <dbReference type="ARBA" id="ARBA00001932"/>
    </source>
</evidence>
<evidence type="ECO:0000313" key="9">
    <source>
        <dbReference type="Proteomes" id="UP000027190"/>
    </source>
</evidence>
<gene>
    <name evidence="8" type="ORF">HY30_06160</name>
</gene>
<keyword evidence="2 4" id="KW-0285">Flavoprotein</keyword>
<feature type="region of interest" description="Disordered" evidence="6">
    <location>
        <begin position="474"/>
        <end position="533"/>
    </location>
</feature>
<reference evidence="8 9" key="1">
    <citation type="journal article" date="2014" name="Antonie Van Leeuwenhoek">
        <title>Hyphomonas beringensis sp. nov. and Hyphomonas chukchiensis sp. nov., isolated from surface seawater of the Bering Sea and Chukchi Sea.</title>
        <authorList>
            <person name="Li C."/>
            <person name="Lai Q."/>
            <person name="Li G."/>
            <person name="Dong C."/>
            <person name="Wang J."/>
            <person name="Liao Y."/>
            <person name="Shao Z."/>
        </authorList>
    </citation>
    <scope>NUCLEOTIDE SEQUENCE [LARGE SCALE GENOMIC DNA]</scope>
    <source>
        <strain evidence="8 9">BH-BN04-4</strain>
    </source>
</reference>
<dbReference type="PANTHER" id="PTHR11455">
    <property type="entry name" value="CRYPTOCHROME"/>
    <property type="match status" value="1"/>
</dbReference>
<dbReference type="InterPro" id="IPR006050">
    <property type="entry name" value="DNA_photolyase_N"/>
</dbReference>
<feature type="binding site" evidence="4">
    <location>
        <position position="275"/>
    </location>
    <ligand>
        <name>FAD</name>
        <dbReference type="ChEBI" id="CHEBI:57692"/>
    </ligand>
</feature>
<evidence type="ECO:0000256" key="3">
    <source>
        <dbReference type="ARBA" id="ARBA00022827"/>
    </source>
</evidence>
<dbReference type="GO" id="GO:0071949">
    <property type="term" value="F:FAD binding"/>
    <property type="evidence" value="ECO:0007669"/>
    <property type="project" value="TreeGrafter"/>
</dbReference>
<dbReference type="AlphaFoldDB" id="A0A062UEI1"/>
<dbReference type="InterPro" id="IPR002081">
    <property type="entry name" value="Cryptochrome/DNA_photolyase_1"/>
</dbReference>
<dbReference type="EMBL" id="AWFG01000041">
    <property type="protein sequence ID" value="KCZ56697.1"/>
    <property type="molecule type" value="Genomic_DNA"/>
</dbReference>
<dbReference type="PANTHER" id="PTHR11455:SF9">
    <property type="entry name" value="CRYPTOCHROME CIRCADIAN CLOCK 5 ISOFORM X1"/>
    <property type="match status" value="1"/>
</dbReference>
<keyword evidence="5" id="KW-0157">Chromophore</keyword>
<organism evidence="8 9">
    <name type="scientific">Hyphomonas chukchiensis</name>
    <dbReference type="NCBI Taxonomy" id="1280947"/>
    <lineage>
        <taxon>Bacteria</taxon>
        <taxon>Pseudomonadati</taxon>
        <taxon>Pseudomonadota</taxon>
        <taxon>Alphaproteobacteria</taxon>
        <taxon>Hyphomonadales</taxon>
        <taxon>Hyphomonadaceae</taxon>
        <taxon>Hyphomonas</taxon>
    </lineage>
</organism>
<evidence type="ECO:0000256" key="6">
    <source>
        <dbReference type="SAM" id="MobiDB-lite"/>
    </source>
</evidence>
<dbReference type="OrthoDB" id="9772484at2"/>
<evidence type="ECO:0000256" key="4">
    <source>
        <dbReference type="PIRSR" id="PIRSR602081-1"/>
    </source>
</evidence>
<dbReference type="Gene3D" id="3.40.50.620">
    <property type="entry name" value="HUPs"/>
    <property type="match status" value="1"/>
</dbReference>
<dbReference type="InterPro" id="IPR005101">
    <property type="entry name" value="Cryptochr/Photolyase_FAD-bd"/>
</dbReference>